<dbReference type="CDD" id="cd00075">
    <property type="entry name" value="HATPase"/>
    <property type="match status" value="1"/>
</dbReference>
<dbReference type="SUPFAM" id="SSF55874">
    <property type="entry name" value="ATPase domain of HSP90 chaperone/DNA topoisomerase II/histidine kinase"/>
    <property type="match status" value="1"/>
</dbReference>
<comment type="subcellular location">
    <subcellularLocation>
        <location evidence="2">Cell membrane</location>
        <topology evidence="2">Multi-pass membrane protein</topology>
    </subcellularLocation>
</comment>
<reference evidence="13 14" key="1">
    <citation type="journal article" date="2009" name="J. Bacteriol.">
        <title>Complete and draft genome sequences of six members of the Aquificales.</title>
        <authorList>
            <person name="Reysenbach A.L."/>
            <person name="Hamamura N."/>
            <person name="Podar M."/>
            <person name="Griffiths E."/>
            <person name="Ferreira S."/>
            <person name="Hochstein R."/>
            <person name="Heidelberg J."/>
            <person name="Johnson J."/>
            <person name="Mead D."/>
            <person name="Pohorille A."/>
            <person name="Sarmiento M."/>
            <person name="Schweighofer K."/>
            <person name="Seshadri R."/>
            <person name="Voytek M.A."/>
        </authorList>
    </citation>
    <scope>NUCLEOTIDE SEQUENCE [LARGE SCALE GENOMIC DNA]</scope>
    <source>
        <strain evidence="14">Az-Fu1 / DSM 15241 / OCM 825</strain>
    </source>
</reference>
<dbReference type="GO" id="GO:0016036">
    <property type="term" value="P:cellular response to phosphate starvation"/>
    <property type="evidence" value="ECO:0007669"/>
    <property type="project" value="TreeGrafter"/>
</dbReference>
<dbReference type="InterPro" id="IPR050351">
    <property type="entry name" value="BphY/WalK/GraS-like"/>
</dbReference>
<feature type="transmembrane region" description="Helical" evidence="11">
    <location>
        <begin position="120"/>
        <end position="140"/>
    </location>
</feature>
<dbReference type="AlphaFoldDB" id="C1DUD2"/>
<comment type="catalytic activity">
    <reaction evidence="1">
        <text>ATP + protein L-histidine = ADP + protein N-phospho-L-histidine.</text>
        <dbReference type="EC" id="2.7.13.3"/>
    </reaction>
</comment>
<dbReference type="EC" id="2.7.13.3" evidence="3"/>
<dbReference type="STRING" id="204536.SULAZ_0734"/>
<dbReference type="InterPro" id="IPR036890">
    <property type="entry name" value="HATPase_C_sf"/>
</dbReference>
<keyword evidence="10 11" id="KW-0472">Membrane</keyword>
<evidence type="ECO:0000313" key="13">
    <source>
        <dbReference type="EMBL" id="ACN99051.1"/>
    </source>
</evidence>
<dbReference type="InterPro" id="IPR005467">
    <property type="entry name" value="His_kinase_dom"/>
</dbReference>
<dbReference type="HOGENOM" id="CLU_000445_89_6_0"/>
<evidence type="ECO:0000256" key="2">
    <source>
        <dbReference type="ARBA" id="ARBA00004651"/>
    </source>
</evidence>
<dbReference type="SUPFAM" id="SSF47384">
    <property type="entry name" value="Homodimeric domain of signal transducing histidine kinase"/>
    <property type="match status" value="1"/>
</dbReference>
<dbReference type="eggNOG" id="COG2205">
    <property type="taxonomic scope" value="Bacteria"/>
</dbReference>
<dbReference type="PANTHER" id="PTHR45453">
    <property type="entry name" value="PHOSPHATE REGULON SENSOR PROTEIN PHOR"/>
    <property type="match status" value="1"/>
</dbReference>
<dbReference type="PROSITE" id="PS50109">
    <property type="entry name" value="HIS_KIN"/>
    <property type="match status" value="1"/>
</dbReference>
<evidence type="ECO:0000256" key="8">
    <source>
        <dbReference type="ARBA" id="ARBA00022777"/>
    </source>
</evidence>
<proteinExistence type="predicted"/>
<dbReference type="InterPro" id="IPR036097">
    <property type="entry name" value="HisK_dim/P_sf"/>
</dbReference>
<dbReference type="InterPro" id="IPR003661">
    <property type="entry name" value="HisK_dim/P_dom"/>
</dbReference>
<dbReference type="Pfam" id="PF02518">
    <property type="entry name" value="HATPase_c"/>
    <property type="match status" value="1"/>
</dbReference>
<dbReference type="GO" id="GO:0000155">
    <property type="term" value="F:phosphorelay sensor kinase activity"/>
    <property type="evidence" value="ECO:0007669"/>
    <property type="project" value="InterPro"/>
</dbReference>
<evidence type="ECO:0000259" key="12">
    <source>
        <dbReference type="PROSITE" id="PS50109"/>
    </source>
</evidence>
<keyword evidence="14" id="KW-1185">Reference proteome</keyword>
<gene>
    <name evidence="13" type="ordered locus">SULAZ_0734</name>
</gene>
<accession>C1DUD2</accession>
<evidence type="ECO:0000313" key="14">
    <source>
        <dbReference type="Proteomes" id="UP000001369"/>
    </source>
</evidence>
<evidence type="ECO:0000256" key="4">
    <source>
        <dbReference type="ARBA" id="ARBA00022475"/>
    </source>
</evidence>
<evidence type="ECO:0000256" key="11">
    <source>
        <dbReference type="SAM" id="Phobius"/>
    </source>
</evidence>
<keyword evidence="9 11" id="KW-1133">Transmembrane helix</keyword>
<dbReference type="PRINTS" id="PR00344">
    <property type="entry name" value="BCTRLSENSOR"/>
</dbReference>
<keyword evidence="8" id="KW-0418">Kinase</keyword>
<name>C1DUD2_SULAA</name>
<dbReference type="EMBL" id="CP001229">
    <property type="protein sequence ID" value="ACN99051.1"/>
    <property type="molecule type" value="Genomic_DNA"/>
</dbReference>
<keyword evidence="5" id="KW-0597">Phosphoprotein</keyword>
<feature type="domain" description="Histidine kinase" evidence="12">
    <location>
        <begin position="201"/>
        <end position="408"/>
    </location>
</feature>
<evidence type="ECO:0000256" key="6">
    <source>
        <dbReference type="ARBA" id="ARBA00022679"/>
    </source>
</evidence>
<dbReference type="InterPro" id="IPR004358">
    <property type="entry name" value="Sig_transdc_His_kin-like_C"/>
</dbReference>
<dbReference type="GO" id="GO:0004721">
    <property type="term" value="F:phosphoprotein phosphatase activity"/>
    <property type="evidence" value="ECO:0007669"/>
    <property type="project" value="TreeGrafter"/>
</dbReference>
<keyword evidence="6" id="KW-0808">Transferase</keyword>
<evidence type="ECO:0000256" key="10">
    <source>
        <dbReference type="ARBA" id="ARBA00023136"/>
    </source>
</evidence>
<evidence type="ECO:0000256" key="7">
    <source>
        <dbReference type="ARBA" id="ARBA00022692"/>
    </source>
</evidence>
<dbReference type="PANTHER" id="PTHR45453:SF2">
    <property type="entry name" value="HISTIDINE KINASE"/>
    <property type="match status" value="1"/>
</dbReference>
<evidence type="ECO:0000256" key="3">
    <source>
        <dbReference type="ARBA" id="ARBA00012438"/>
    </source>
</evidence>
<evidence type="ECO:0000256" key="1">
    <source>
        <dbReference type="ARBA" id="ARBA00000085"/>
    </source>
</evidence>
<dbReference type="SMART" id="SM00387">
    <property type="entry name" value="HATPase_c"/>
    <property type="match status" value="1"/>
</dbReference>
<dbReference type="CDD" id="cd00082">
    <property type="entry name" value="HisKA"/>
    <property type="match status" value="1"/>
</dbReference>
<evidence type="ECO:0000256" key="9">
    <source>
        <dbReference type="ARBA" id="ARBA00022989"/>
    </source>
</evidence>
<sequence length="408" mass="47939">MLESLVYDNIDSEIEKRKHIIGKLSQQKDLMDDIDVFKDYDIEIVIYDKDEKLIYKTIHDLNTTKKLYEITKKLKENTIESVKIGKNTYRLTHFTIDNYHVIIFKNMDRAIKILDTYNDVLVLLYSLTLIFTNGFIYFIVDKNLKNINKLYNDIKEISILDLKPIDSNKYSKEFKEIIEIFNKLLNHIKESYKKEKDFVMILSHEIKTPITTILTDIDITLRKDREKKNYVEALKNIRELAIYMLNIFNVLKNLYLTKENFHPDYKTVNLNQLIERVLKMFENQIKEKNLSVFVDVEEDLTLHTDEVMFQEILQNLISNAIKFNKPSGKLIIKAKKEENKVKITISDTGIGIKEEDLKNIFDEFYKSYNSEGLGLGLSIVKIYSDLLDIKVNIQSQEGVGTSIELILS</sequence>
<dbReference type="Gene3D" id="1.10.287.130">
    <property type="match status" value="1"/>
</dbReference>
<evidence type="ECO:0000256" key="5">
    <source>
        <dbReference type="ARBA" id="ARBA00022553"/>
    </source>
</evidence>
<keyword evidence="4" id="KW-1003">Cell membrane</keyword>
<organism evidence="13 14">
    <name type="scientific">Sulfurihydrogenibium azorense (strain DSM 15241 / OCM 825 / Az-Fu1)</name>
    <dbReference type="NCBI Taxonomy" id="204536"/>
    <lineage>
        <taxon>Bacteria</taxon>
        <taxon>Pseudomonadati</taxon>
        <taxon>Aquificota</taxon>
        <taxon>Aquificia</taxon>
        <taxon>Aquificales</taxon>
        <taxon>Hydrogenothermaceae</taxon>
        <taxon>Sulfurihydrogenibium</taxon>
    </lineage>
</organism>
<dbReference type="KEGG" id="saf:SULAZ_0734"/>
<keyword evidence="7 11" id="KW-0812">Transmembrane</keyword>
<dbReference type="Gene3D" id="3.30.565.10">
    <property type="entry name" value="Histidine kinase-like ATPase, C-terminal domain"/>
    <property type="match status" value="1"/>
</dbReference>
<dbReference type="Proteomes" id="UP000001369">
    <property type="component" value="Chromosome"/>
</dbReference>
<protein>
    <recommendedName>
        <fullName evidence="3">histidine kinase</fullName>
        <ecNumber evidence="3">2.7.13.3</ecNumber>
    </recommendedName>
</protein>
<dbReference type="InterPro" id="IPR003594">
    <property type="entry name" value="HATPase_dom"/>
</dbReference>
<dbReference type="GO" id="GO:0005886">
    <property type="term" value="C:plasma membrane"/>
    <property type="evidence" value="ECO:0007669"/>
    <property type="project" value="UniProtKB-SubCell"/>
</dbReference>